<organism evidence="1 2">
    <name type="scientific">Paracoccus lichenicola</name>
    <dbReference type="NCBI Taxonomy" id="2665644"/>
    <lineage>
        <taxon>Bacteria</taxon>
        <taxon>Pseudomonadati</taxon>
        <taxon>Pseudomonadota</taxon>
        <taxon>Alphaproteobacteria</taxon>
        <taxon>Rhodobacterales</taxon>
        <taxon>Paracoccaceae</taxon>
        <taxon>Paracoccus</taxon>
    </lineage>
</organism>
<evidence type="ECO:0000313" key="1">
    <source>
        <dbReference type="EMBL" id="MTE01997.1"/>
    </source>
</evidence>
<name>A0A6L6HS82_9RHOB</name>
<dbReference type="AlphaFoldDB" id="A0A6L6HS82"/>
<comment type="caution">
    <text evidence="1">The sequence shown here is derived from an EMBL/GenBank/DDBJ whole genome shotgun (WGS) entry which is preliminary data.</text>
</comment>
<evidence type="ECO:0008006" key="3">
    <source>
        <dbReference type="Google" id="ProtNLM"/>
    </source>
</evidence>
<gene>
    <name evidence="1" type="ORF">GIY56_17045</name>
</gene>
<proteinExistence type="predicted"/>
<reference evidence="1 2" key="1">
    <citation type="submission" date="2019-11" db="EMBL/GenBank/DDBJ databases">
        <authorList>
            <person name="Lang L."/>
        </authorList>
    </citation>
    <scope>NUCLEOTIDE SEQUENCE [LARGE SCALE GENOMIC DNA]</scope>
    <source>
        <strain evidence="1 2">YIM 132242</strain>
    </source>
</reference>
<dbReference type="Proteomes" id="UP000481417">
    <property type="component" value="Unassembled WGS sequence"/>
</dbReference>
<dbReference type="EMBL" id="WMBT01000022">
    <property type="protein sequence ID" value="MTE01997.1"/>
    <property type="molecule type" value="Genomic_DNA"/>
</dbReference>
<protein>
    <recommendedName>
        <fullName evidence="3">Tail tape measure protein</fullName>
    </recommendedName>
</protein>
<evidence type="ECO:0000313" key="2">
    <source>
        <dbReference type="Proteomes" id="UP000481417"/>
    </source>
</evidence>
<keyword evidence="2" id="KW-1185">Reference proteome</keyword>
<sequence>MLEARISEFEKRMRQAEQRGTRTYQGLERNSRSATRQMEQDMIRSTGRINQALASTSAQIGTFSKAFVGGLAGGVATVALAGLTTNIGATVKSMAELGNEAKRAGLSTDAFQEWKFLADQNRIAVDALVDGFKELSLRADEFIVTGVGPAAEAFTRLGFRADDLKKKLKDPSALMLEILGRMEGFDGAAQIRIADEIFGGTGGERFVELLGQGQGALQATIQKAHETGAVLDAELIAKADEIDRKFTQLTTSAANFAKAAVVNLVAAGAELADLRARLDTIFASEAEGRAMIGDELYDTLMPDRDLVEQNEEALQRIKERYDALAEEADRAGMSMAGAMGQLDSWGYGDVAGTCAIN</sequence>
<accession>A0A6L6HS82</accession>